<dbReference type="SMART" id="SM00644">
    <property type="entry name" value="Ami_2"/>
    <property type="match status" value="1"/>
</dbReference>
<dbReference type="GO" id="GO:0008745">
    <property type="term" value="F:N-acetylmuramoyl-L-alanine amidase activity"/>
    <property type="evidence" value="ECO:0007669"/>
    <property type="project" value="UniProtKB-EC"/>
</dbReference>
<proteinExistence type="predicted"/>
<sequence length="766" mass="83648">MPSMSVATSAILASAVVLAPPSITAQPPSDIRLGAAEAASLQTPVQAPSSATGARQAAYAEAAHAFGVPESVLLGVSYMQSRWDVNAGEPSTSGGYGPMHLIDLKTARLTIGAGTGNHHDDNEEDPRGDDTRPLPPRHHEAPGDAPPEPRTLMRASELTGITPERLRSDPAANIRGGAALLSETQRALGKPADDDPSDWYDAVARYSGEPTGGTAFADEVFAMIRSGMTRTTDDGHPLRLGAHPALTAPAASRGSRPSADSGPRASADRGPRASSSPPRPRRTAGDSDRGQRRTAKADRKRAKRAHAGARAGRGRTPKWRNTQRFDEGRPARVSMRDTPSRSAPRGSAPGVRDGGARDGGASRKRTDMRAECPESLACEWMPAAYKRLKKGGYGNHDRMAQRRPIDYIVIHDTEGSYRGVPSMVSNPSYVSWHYTIRSEDGHVAQHVRTNDIAWHAGNWDINSRSIGIEHEGYLAHGGTWYTEAMYRSSAKLVKYLAEEHDIPLDRAHILGHDNIPGITPEHVRGMHVDPGPYWDWARFFDLLDSPITGSGPEEGESVVIRPDFDRHRVKYTGCTRKEPGKRCKSQGSASVWLHTQPSHDAPLVQDIGKHAGGKSTHSVYDHAARASTGQRYAKADRQGDWTAIWYLNQKAWFYNPENAPTALPAGGPLVTPRAGLRTVRLYGRAYPEADAYPRGIEPIKLVPLQYTLRAGQRYALGHTLRSIYTHAKSFNPRDHIIIRGKLLYHQIQFGHRVMFVKADDVEILQD</sequence>
<evidence type="ECO:0000256" key="1">
    <source>
        <dbReference type="ARBA" id="ARBA00001561"/>
    </source>
</evidence>
<feature type="compositionally biased region" description="Basic residues" evidence="5">
    <location>
        <begin position="298"/>
        <end position="318"/>
    </location>
</feature>
<feature type="region of interest" description="Disordered" evidence="5">
    <location>
        <begin position="112"/>
        <end position="151"/>
    </location>
</feature>
<dbReference type="InterPro" id="IPR036505">
    <property type="entry name" value="Amidase/PGRP_sf"/>
</dbReference>
<evidence type="ECO:0000256" key="6">
    <source>
        <dbReference type="SAM" id="SignalP"/>
    </source>
</evidence>
<feature type="chain" id="PRO_5011735763" description="N-acetylmuramoyl-L-alanine amidase" evidence="6">
    <location>
        <begin position="26"/>
        <end position="766"/>
    </location>
</feature>
<protein>
    <recommendedName>
        <fullName evidence="2">N-acetylmuramoyl-L-alanine amidase</fullName>
        <ecNumber evidence="2">3.5.1.28</ecNumber>
    </recommendedName>
</protein>
<dbReference type="SUPFAM" id="SSF55846">
    <property type="entry name" value="N-acetylmuramoyl-L-alanine amidase-like"/>
    <property type="match status" value="1"/>
</dbReference>
<comment type="catalytic activity">
    <reaction evidence="1">
        <text>Hydrolyzes the link between N-acetylmuramoyl residues and L-amino acid residues in certain cell-wall glycopeptides.</text>
        <dbReference type="EC" id="3.5.1.28"/>
    </reaction>
</comment>
<dbReference type="RefSeq" id="WP_245691415.1">
    <property type="nucleotide sequence ID" value="NZ_FNCN01000036.1"/>
</dbReference>
<feature type="compositionally biased region" description="Basic and acidic residues" evidence="5">
    <location>
        <begin position="128"/>
        <end position="142"/>
    </location>
</feature>
<keyword evidence="4" id="KW-0961">Cell wall biogenesis/degradation</keyword>
<feature type="compositionally biased region" description="Low complexity" evidence="5">
    <location>
        <begin position="248"/>
        <end position="265"/>
    </location>
</feature>
<dbReference type="GO" id="GO:0009253">
    <property type="term" value="P:peptidoglycan catabolic process"/>
    <property type="evidence" value="ECO:0007669"/>
    <property type="project" value="InterPro"/>
</dbReference>
<feature type="domain" description="N-acetylmuramoyl-L-alanine amidase" evidence="7">
    <location>
        <begin position="393"/>
        <end position="531"/>
    </location>
</feature>
<dbReference type="EC" id="3.5.1.28" evidence="2"/>
<evidence type="ECO:0000313" key="8">
    <source>
        <dbReference type="EMBL" id="SDI15390.1"/>
    </source>
</evidence>
<feature type="compositionally biased region" description="Basic and acidic residues" evidence="5">
    <location>
        <begin position="354"/>
        <end position="368"/>
    </location>
</feature>
<dbReference type="Gene3D" id="3.40.80.10">
    <property type="entry name" value="Peptidoglycan recognition protein-like"/>
    <property type="match status" value="1"/>
</dbReference>
<gene>
    <name evidence="8" type="ORF">SAMN05421505_1365</name>
</gene>
<keyword evidence="3" id="KW-0378">Hydrolase</keyword>
<name>A0A1G8I9Z7_9ACTN</name>
<dbReference type="STRING" id="504805.SAMN05421505_1365"/>
<organism evidence="8 9">
    <name type="scientific">Sinosporangium album</name>
    <dbReference type="NCBI Taxonomy" id="504805"/>
    <lineage>
        <taxon>Bacteria</taxon>
        <taxon>Bacillati</taxon>
        <taxon>Actinomycetota</taxon>
        <taxon>Actinomycetes</taxon>
        <taxon>Streptosporangiales</taxon>
        <taxon>Streptosporangiaceae</taxon>
        <taxon>Sinosporangium</taxon>
    </lineage>
</organism>
<evidence type="ECO:0000256" key="4">
    <source>
        <dbReference type="ARBA" id="ARBA00023316"/>
    </source>
</evidence>
<accession>A0A1G8I9Z7</accession>
<evidence type="ECO:0000259" key="7">
    <source>
        <dbReference type="SMART" id="SM00644"/>
    </source>
</evidence>
<dbReference type="FunFam" id="3.40.80.10:FF:000006">
    <property type="entry name" value="N-acetylmuramoyl-L-alanine amidase"/>
    <property type="match status" value="1"/>
</dbReference>
<dbReference type="Gene3D" id="1.10.530.10">
    <property type="match status" value="1"/>
</dbReference>
<dbReference type="Pfam" id="PF01510">
    <property type="entry name" value="Amidase_2"/>
    <property type="match status" value="1"/>
</dbReference>
<dbReference type="PANTHER" id="PTHR30417">
    <property type="entry name" value="N-ACETYLMURAMOYL-L-ALANINE AMIDASE AMID"/>
    <property type="match status" value="1"/>
</dbReference>
<dbReference type="InterPro" id="IPR023346">
    <property type="entry name" value="Lysozyme-like_dom_sf"/>
</dbReference>
<feature type="signal peptide" evidence="6">
    <location>
        <begin position="1"/>
        <end position="25"/>
    </location>
</feature>
<keyword evidence="6" id="KW-0732">Signal</keyword>
<dbReference type="SUPFAM" id="SSF53955">
    <property type="entry name" value="Lysozyme-like"/>
    <property type="match status" value="1"/>
</dbReference>
<dbReference type="EMBL" id="FNCN01000036">
    <property type="protein sequence ID" value="SDI15390.1"/>
    <property type="molecule type" value="Genomic_DNA"/>
</dbReference>
<dbReference type="Proteomes" id="UP000198923">
    <property type="component" value="Unassembled WGS sequence"/>
</dbReference>
<dbReference type="InterPro" id="IPR051206">
    <property type="entry name" value="NAMLAA_amidase_2"/>
</dbReference>
<dbReference type="GO" id="GO:0009254">
    <property type="term" value="P:peptidoglycan turnover"/>
    <property type="evidence" value="ECO:0007669"/>
    <property type="project" value="TreeGrafter"/>
</dbReference>
<reference evidence="8 9" key="1">
    <citation type="submission" date="2016-10" db="EMBL/GenBank/DDBJ databases">
        <authorList>
            <person name="de Groot N.N."/>
        </authorList>
    </citation>
    <scope>NUCLEOTIDE SEQUENCE [LARGE SCALE GENOMIC DNA]</scope>
    <source>
        <strain evidence="8 9">CPCC 201354</strain>
    </source>
</reference>
<dbReference type="PANTHER" id="PTHR30417:SF1">
    <property type="entry name" value="N-ACETYLMURAMOYL-L-ALANINE AMIDASE AMID"/>
    <property type="match status" value="1"/>
</dbReference>
<dbReference type="InterPro" id="IPR002502">
    <property type="entry name" value="Amidase_domain"/>
</dbReference>
<dbReference type="GO" id="GO:0071555">
    <property type="term" value="P:cell wall organization"/>
    <property type="evidence" value="ECO:0007669"/>
    <property type="project" value="UniProtKB-KW"/>
</dbReference>
<feature type="region of interest" description="Disordered" evidence="5">
    <location>
        <begin position="232"/>
        <end position="368"/>
    </location>
</feature>
<dbReference type="CDD" id="cd06583">
    <property type="entry name" value="PGRP"/>
    <property type="match status" value="1"/>
</dbReference>
<dbReference type="AlphaFoldDB" id="A0A1G8I9Z7"/>
<evidence type="ECO:0000313" key="9">
    <source>
        <dbReference type="Proteomes" id="UP000198923"/>
    </source>
</evidence>
<evidence type="ECO:0000256" key="3">
    <source>
        <dbReference type="ARBA" id="ARBA00022801"/>
    </source>
</evidence>
<evidence type="ECO:0000256" key="2">
    <source>
        <dbReference type="ARBA" id="ARBA00011901"/>
    </source>
</evidence>
<feature type="compositionally biased region" description="Basic and acidic residues" evidence="5">
    <location>
        <begin position="283"/>
        <end position="297"/>
    </location>
</feature>
<feature type="compositionally biased region" description="Basic and acidic residues" evidence="5">
    <location>
        <begin position="323"/>
        <end position="339"/>
    </location>
</feature>
<evidence type="ECO:0000256" key="5">
    <source>
        <dbReference type="SAM" id="MobiDB-lite"/>
    </source>
</evidence>
<keyword evidence="9" id="KW-1185">Reference proteome</keyword>